<dbReference type="InterPro" id="IPR013517">
    <property type="entry name" value="FG-GAP"/>
</dbReference>
<dbReference type="PROSITE" id="PS51257">
    <property type="entry name" value="PROKAR_LIPOPROTEIN"/>
    <property type="match status" value="1"/>
</dbReference>
<dbReference type="OrthoDB" id="600363at2"/>
<evidence type="ECO:0000313" key="4">
    <source>
        <dbReference type="Proteomes" id="UP000077177"/>
    </source>
</evidence>
<keyword evidence="1" id="KW-0732">Signal</keyword>
<dbReference type="KEGG" id="fla:SY85_11575"/>
<accession>A0A172TWC4</accession>
<dbReference type="PATRIC" id="fig|1492898.3.peg.2495"/>
<dbReference type="STRING" id="1492898.SY85_11575"/>
<dbReference type="InterPro" id="IPR027039">
    <property type="entry name" value="Crtac1"/>
</dbReference>
<dbReference type="Pfam" id="PF13517">
    <property type="entry name" value="FG-GAP_3"/>
    <property type="match status" value="6"/>
</dbReference>
<feature type="domain" description="ASPIC/UnbV" evidence="2">
    <location>
        <begin position="527"/>
        <end position="589"/>
    </location>
</feature>
<dbReference type="EMBL" id="CP011390">
    <property type="protein sequence ID" value="ANE51047.1"/>
    <property type="molecule type" value="Genomic_DNA"/>
</dbReference>
<protein>
    <recommendedName>
        <fullName evidence="2">ASPIC/UnbV domain-containing protein</fullName>
    </recommendedName>
</protein>
<dbReference type="RefSeq" id="WP_066404646.1">
    <property type="nucleotide sequence ID" value="NZ_CP011390.1"/>
</dbReference>
<gene>
    <name evidence="3" type="ORF">SY85_11575</name>
</gene>
<evidence type="ECO:0000259" key="2">
    <source>
        <dbReference type="Pfam" id="PF07593"/>
    </source>
</evidence>
<reference evidence="4" key="1">
    <citation type="submission" date="2015-01" db="EMBL/GenBank/DDBJ databases">
        <title>Flavisolibacter sp./LCS9/ whole genome sequencing.</title>
        <authorList>
            <person name="Kim M.K."/>
            <person name="Srinivasan S."/>
            <person name="Lee J.-J."/>
        </authorList>
    </citation>
    <scope>NUCLEOTIDE SEQUENCE [LARGE SCALE GENOMIC DNA]</scope>
    <source>
        <strain evidence="4">LCS9</strain>
    </source>
</reference>
<dbReference type="PANTHER" id="PTHR16026:SF0">
    <property type="entry name" value="CARTILAGE ACIDIC PROTEIN 1"/>
    <property type="match status" value="1"/>
</dbReference>
<dbReference type="InterPro" id="IPR011519">
    <property type="entry name" value="UnbV_ASPIC"/>
</dbReference>
<dbReference type="Gene3D" id="2.130.10.130">
    <property type="entry name" value="Integrin alpha, N-terminal"/>
    <property type="match status" value="3"/>
</dbReference>
<dbReference type="AlphaFoldDB" id="A0A172TWC4"/>
<proteinExistence type="predicted"/>
<dbReference type="SUPFAM" id="SSF69318">
    <property type="entry name" value="Integrin alpha N-terminal domain"/>
    <property type="match status" value="2"/>
</dbReference>
<name>A0A172TWC4_9BACT</name>
<dbReference type="InterPro" id="IPR028994">
    <property type="entry name" value="Integrin_alpha_N"/>
</dbReference>
<reference evidence="3 4" key="2">
    <citation type="journal article" date="2016" name="Int. J. Syst. Evol. Microbiol.">
        <title>Flavisolibacter tropicus sp. nov., isolated from tropical soil.</title>
        <authorList>
            <person name="Lee J.J."/>
            <person name="Kang M.S."/>
            <person name="Kim G.S."/>
            <person name="Lee C.S."/>
            <person name="Lim S."/>
            <person name="Lee J."/>
            <person name="Roh S.H."/>
            <person name="Kang H."/>
            <person name="Ha J.M."/>
            <person name="Bae S."/>
            <person name="Jung H.Y."/>
            <person name="Kim M.K."/>
        </authorList>
    </citation>
    <scope>NUCLEOTIDE SEQUENCE [LARGE SCALE GENOMIC DNA]</scope>
    <source>
        <strain evidence="3 4">LCS9</strain>
    </source>
</reference>
<dbReference type="Proteomes" id="UP000077177">
    <property type="component" value="Chromosome"/>
</dbReference>
<dbReference type="Pfam" id="PF07593">
    <property type="entry name" value="UnbV_ASPIC"/>
    <property type="match status" value="1"/>
</dbReference>
<evidence type="ECO:0000313" key="3">
    <source>
        <dbReference type="EMBL" id="ANE51047.1"/>
    </source>
</evidence>
<keyword evidence="4" id="KW-1185">Reference proteome</keyword>
<dbReference type="PANTHER" id="PTHR16026">
    <property type="entry name" value="CARTILAGE ACIDIC PROTEIN 1"/>
    <property type="match status" value="1"/>
</dbReference>
<organism evidence="3 4">
    <name type="scientific">Flavisolibacter tropicus</name>
    <dbReference type="NCBI Taxonomy" id="1492898"/>
    <lineage>
        <taxon>Bacteria</taxon>
        <taxon>Pseudomonadati</taxon>
        <taxon>Bacteroidota</taxon>
        <taxon>Chitinophagia</taxon>
        <taxon>Chitinophagales</taxon>
        <taxon>Chitinophagaceae</taxon>
        <taxon>Flavisolibacter</taxon>
    </lineage>
</organism>
<sequence length="1108" mass="122049">MFIRNTLSITFTSVAIAGILSACEVKKAGLFESLPASVTHVDFTNKLEKRPLFNILYYLYYYNGAGVAAGDINNDGLTDLYFAANKKGGNKLYLNKGQFQFEDITDKAGVAGIADWCTGVTMADVNGDGYLDIYTSAISGKYDLKGHNQLFINQGNGTFKDLSVQYGLDFAGLSTQAAFFDYDHDGDLDCYILNQSHHPHANIRDTSFRKSYDPLSGDRLYRNDVAATGKFTDVSAKAGIYQSSLGYGLGLAIGDLNNDGWDDIYVGNDFHENDYYYINKGDGSFVESGAKHFQHYSRFSMGNDMADYNNDGQLDLVTVDMLPPDEKTLKTYGSDENADIYKVKLEMNGYQKQYSKNSLQRNNGNGESFSETALLSGVSATDWSWAPLFADFDNDGNKDLFISSGIVKRPVDMDYVKFISDLDMKKGRQQTDAYDDEALKSMPDGSSHPYFFKGDGGWQFTDVSGDWGTGDMKGYYTGAAYADLDNDGNLDVIINPIESAAVILKNTTPPAPVLNVNLKGDSLNQFGIGAKVWVFTQGQMQYQQLMLTRGFQSSVEPVLHFGLNNRRNIDSLLVVWPDQKYQMLKNIPAIGKLTLKKSEAGGQFSYASFFPAPVAAYENITAQTGVNWVHRENDFLDYNVQYLIPHQESTRGPKMAVGDVNKDGLDDIYVCGAKGTTGVLLVQNQSGRFVSADSAVFGEAKMNEEVDALFFDANNDGALDLYVVSGGNEAVDGDGVLVDHLYFNDGKGHFALSKESIPSLLKNKSCVVAADIDKDGDMDLFVGGLAHARQYGMPQDSYLLLNDGKGRFTVAGMQVINLNKLGITTSGAFSDINHDGWMDLIVTGEWMPIKLFINNKGVFKANDIQQSTGLWQTVYPADVNGDGFIDLLAGNWGLNSKLASGKQGPLKLYVKNFDGQGGVEQIMTYTIDGTEYTFLAKDELERPLPVLKKAYLTYGEVAGKSVQYLLYDLFKDYTELKAETLASACFLNDGKGNFEKVEFASALQLAPIFSFAQAMPDSKKAYLAGGNFYGVIPYEGRYDALPPTTFSFNKQANAFESGTCLPVLDGELRDAKWVNTVKGQKVLVLARNNQPLLFFRSINRNDNRLVMK</sequence>
<evidence type="ECO:0000256" key="1">
    <source>
        <dbReference type="ARBA" id="ARBA00022729"/>
    </source>
</evidence>